<protein>
    <submittedName>
        <fullName evidence="1">CxxC motif-containing protein</fullName>
    </submittedName>
</protein>
<dbReference type="PANTHER" id="PTHR39450">
    <property type="entry name" value="MOLYBDOPTERIN OXIDOREDUCTASE, 4FE-4S CLUSTER-BINDING SUBUNIT"/>
    <property type="match status" value="1"/>
</dbReference>
<proteinExistence type="predicted"/>
<dbReference type="Proteomes" id="UP000242850">
    <property type="component" value="Unassembled WGS sequence"/>
</dbReference>
<dbReference type="InterPro" id="IPR036593">
    <property type="entry name" value="CPE0013-like_sf"/>
</dbReference>
<dbReference type="AlphaFoldDB" id="A0A1H5RTP4"/>
<dbReference type="PANTHER" id="PTHR39450:SF1">
    <property type="entry name" value="DUF1667 DOMAIN-CONTAINING PROTEIN"/>
    <property type="match status" value="1"/>
</dbReference>
<dbReference type="RefSeq" id="WP_103895230.1">
    <property type="nucleotide sequence ID" value="NZ_FNUK01000001.1"/>
</dbReference>
<evidence type="ECO:0000313" key="2">
    <source>
        <dbReference type="Proteomes" id="UP000242850"/>
    </source>
</evidence>
<dbReference type="Pfam" id="PF07892">
    <property type="entry name" value="DUF1667"/>
    <property type="match status" value="1"/>
</dbReference>
<dbReference type="EMBL" id="FNUK01000001">
    <property type="protein sequence ID" value="SEF41723.1"/>
    <property type="molecule type" value="Genomic_DNA"/>
</dbReference>
<dbReference type="InterPro" id="IPR012460">
    <property type="entry name" value="DUF1667"/>
</dbReference>
<gene>
    <name evidence="1" type="ORF">SAMN05660865_00210</name>
</gene>
<evidence type="ECO:0000313" key="1">
    <source>
        <dbReference type="EMBL" id="SEF41723.1"/>
    </source>
</evidence>
<sequence length="120" mass="13580">MEKINLICIECPMGCNLEVIKHKDIEVKGNKCKRGKDYALKEIENPKRVLTTTVILKNSYLKRLPVRSEGEIPKSLLFECIDYLNKIEVEAPVKMGQVIVENILNTGINIIASRSAEKLP</sequence>
<dbReference type="Gene3D" id="3.10.530.10">
    <property type="entry name" value="CPE0013-like"/>
    <property type="match status" value="1"/>
</dbReference>
<accession>A0A1H5RTP4</accession>
<dbReference type="OrthoDB" id="9811531at2"/>
<name>A0A1H5RTP4_9CLOT</name>
<reference evidence="2" key="1">
    <citation type="submission" date="2016-10" db="EMBL/GenBank/DDBJ databases">
        <authorList>
            <person name="Varghese N."/>
            <person name="Submissions S."/>
        </authorList>
    </citation>
    <scope>NUCLEOTIDE SEQUENCE [LARGE SCALE GENOMIC DNA]</scope>
    <source>
        <strain evidence="2">DSM 5463</strain>
    </source>
</reference>
<organism evidence="1 2">
    <name type="scientific">Caloramator fervidus</name>
    <dbReference type="NCBI Taxonomy" id="29344"/>
    <lineage>
        <taxon>Bacteria</taxon>
        <taxon>Bacillati</taxon>
        <taxon>Bacillota</taxon>
        <taxon>Clostridia</taxon>
        <taxon>Eubacteriales</taxon>
        <taxon>Clostridiaceae</taxon>
        <taxon>Caloramator</taxon>
    </lineage>
</organism>
<keyword evidence="2" id="KW-1185">Reference proteome</keyword>
<dbReference type="SUPFAM" id="SSF160148">
    <property type="entry name" value="CPE0013-like"/>
    <property type="match status" value="1"/>
</dbReference>